<dbReference type="PROSITE" id="PS51682">
    <property type="entry name" value="SAM_OMT_I"/>
    <property type="match status" value="1"/>
</dbReference>
<evidence type="ECO:0008006" key="7">
    <source>
        <dbReference type="Google" id="ProtNLM"/>
    </source>
</evidence>
<keyword evidence="6" id="KW-1185">Reference proteome</keyword>
<protein>
    <recommendedName>
        <fullName evidence="7">O-methyltransferas-like protein family 3</fullName>
    </recommendedName>
</protein>
<dbReference type="PANTHER" id="PTHR10509:SF14">
    <property type="entry name" value="CAFFEOYL-COA O-METHYLTRANSFERASE 3-RELATED"/>
    <property type="match status" value="1"/>
</dbReference>
<organism evidence="5 6">
    <name type="scientific">Didymosphaeria variabile</name>
    <dbReference type="NCBI Taxonomy" id="1932322"/>
    <lineage>
        <taxon>Eukaryota</taxon>
        <taxon>Fungi</taxon>
        <taxon>Dikarya</taxon>
        <taxon>Ascomycota</taxon>
        <taxon>Pezizomycotina</taxon>
        <taxon>Dothideomycetes</taxon>
        <taxon>Pleosporomycetidae</taxon>
        <taxon>Pleosporales</taxon>
        <taxon>Massarineae</taxon>
        <taxon>Didymosphaeriaceae</taxon>
        <taxon>Didymosphaeria</taxon>
    </lineage>
</organism>
<dbReference type="PANTHER" id="PTHR10509">
    <property type="entry name" value="O-METHYLTRANSFERASE-RELATED"/>
    <property type="match status" value="1"/>
</dbReference>
<dbReference type="Gene3D" id="3.40.50.150">
    <property type="entry name" value="Vaccinia Virus protein VP39"/>
    <property type="match status" value="1"/>
</dbReference>
<reference evidence="5" key="1">
    <citation type="submission" date="2022-10" db="EMBL/GenBank/DDBJ databases">
        <title>Tapping the CABI collections for fungal endophytes: first genome assemblies for Collariella, Neodidymelliopsis, Ascochyta clinopodiicola, Didymella pomorum, Didymosphaeria variabile, Neocosmospora piperis and Neocucurbitaria cava.</title>
        <authorList>
            <person name="Hill R."/>
        </authorList>
    </citation>
    <scope>NUCLEOTIDE SEQUENCE</scope>
    <source>
        <strain evidence="5">IMI 356815</strain>
    </source>
</reference>
<evidence type="ECO:0000313" key="5">
    <source>
        <dbReference type="EMBL" id="KAJ4355942.1"/>
    </source>
</evidence>
<gene>
    <name evidence="5" type="ORF">N0V89_003967</name>
</gene>
<sequence>MSGTGQSHEVEPRWTAVDHYSLSHLHSMSQTTPSNNVLEHALANSKEQGLPDIAVSRSQGKYLKLQAQLLRAKHVLEVGTLGGYSTIWLASASPDVRVTTVEVDAHHAEVAKANLAQAGVAERVDVLLGAGIDVLPLLAEEVRQAKREKFQLVFIDADKVNNWKYVDAAVGMSEAGACIIVDNVVRKGKLAEDVEDTNVQGARKVVENVGKDPRLDGVVVQTVGEKNYDGFLFTIVK</sequence>
<dbReference type="GO" id="GO:0032259">
    <property type="term" value="P:methylation"/>
    <property type="evidence" value="ECO:0007669"/>
    <property type="project" value="UniProtKB-KW"/>
</dbReference>
<keyword evidence="2" id="KW-0808">Transferase</keyword>
<dbReference type="AlphaFoldDB" id="A0A9W8XPI1"/>
<evidence type="ECO:0000256" key="2">
    <source>
        <dbReference type="ARBA" id="ARBA00022679"/>
    </source>
</evidence>
<dbReference type="InterPro" id="IPR050362">
    <property type="entry name" value="Cation-dep_OMT"/>
</dbReference>
<dbReference type="SUPFAM" id="SSF53335">
    <property type="entry name" value="S-adenosyl-L-methionine-dependent methyltransferases"/>
    <property type="match status" value="1"/>
</dbReference>
<keyword evidence="3" id="KW-0949">S-adenosyl-L-methionine</keyword>
<proteinExistence type="inferred from homology"/>
<dbReference type="GO" id="GO:0008171">
    <property type="term" value="F:O-methyltransferase activity"/>
    <property type="evidence" value="ECO:0007669"/>
    <property type="project" value="InterPro"/>
</dbReference>
<evidence type="ECO:0000256" key="1">
    <source>
        <dbReference type="ARBA" id="ARBA00022603"/>
    </source>
</evidence>
<dbReference type="Pfam" id="PF01596">
    <property type="entry name" value="Methyltransf_3"/>
    <property type="match status" value="1"/>
</dbReference>
<evidence type="ECO:0000256" key="3">
    <source>
        <dbReference type="ARBA" id="ARBA00022691"/>
    </source>
</evidence>
<dbReference type="InterPro" id="IPR002935">
    <property type="entry name" value="SAM_O-MeTrfase"/>
</dbReference>
<dbReference type="InterPro" id="IPR029063">
    <property type="entry name" value="SAM-dependent_MTases_sf"/>
</dbReference>
<comment type="similarity">
    <text evidence="4">Belongs to the class I-like SAM-binding methyltransferase superfamily. Cation-dependent O-methyltransferase family.</text>
</comment>
<dbReference type="RefSeq" id="XP_056073068.1">
    <property type="nucleotide sequence ID" value="XM_056212760.1"/>
</dbReference>
<dbReference type="OrthoDB" id="10251242at2759"/>
<accession>A0A9W8XPI1</accession>
<dbReference type="Proteomes" id="UP001140513">
    <property type="component" value="Unassembled WGS sequence"/>
</dbReference>
<dbReference type="GO" id="GO:0008757">
    <property type="term" value="F:S-adenosylmethionine-dependent methyltransferase activity"/>
    <property type="evidence" value="ECO:0007669"/>
    <property type="project" value="TreeGrafter"/>
</dbReference>
<dbReference type="EMBL" id="JAPEUX010000003">
    <property type="protein sequence ID" value="KAJ4355942.1"/>
    <property type="molecule type" value="Genomic_DNA"/>
</dbReference>
<evidence type="ECO:0000256" key="4">
    <source>
        <dbReference type="ARBA" id="ARBA00023453"/>
    </source>
</evidence>
<evidence type="ECO:0000313" key="6">
    <source>
        <dbReference type="Proteomes" id="UP001140513"/>
    </source>
</evidence>
<keyword evidence="1" id="KW-0489">Methyltransferase</keyword>
<dbReference type="GeneID" id="80907497"/>
<comment type="caution">
    <text evidence="5">The sequence shown here is derived from an EMBL/GenBank/DDBJ whole genome shotgun (WGS) entry which is preliminary data.</text>
</comment>
<name>A0A9W8XPI1_9PLEO</name>
<dbReference type="CDD" id="cd02440">
    <property type="entry name" value="AdoMet_MTases"/>
    <property type="match status" value="1"/>
</dbReference>